<protein>
    <submittedName>
        <fullName evidence="3">Uncharacterized protein</fullName>
    </submittedName>
</protein>
<comment type="caution">
    <text evidence="3">The sequence shown here is derived from an EMBL/GenBank/DDBJ whole genome shotgun (WGS) entry which is preliminary data.</text>
</comment>
<evidence type="ECO:0000313" key="4">
    <source>
        <dbReference type="Proteomes" id="UP000887458"/>
    </source>
</evidence>
<keyword evidence="2" id="KW-0812">Transmembrane</keyword>
<sequence length="216" mass="24665">MTLYSASLTSSLLVFTFTFINVVIQFMFVNGYYGPPKSFGYKTETYHPIPRSYVYHEQHFPKISKSYYEHERPKLYNNRFNDHDDGGGFKFDHYQPPMKRQIITYHHQPPAPIMKKKEKENDSIKFSVDIPVKNMDFGKGLEKEIMNVHDGLAEHTKSSVGGGGGHDDEYGGTSGGGSYNNENGYGDQEKEMKKDLSIPEISIPKFDVDGMLDKIK</sequence>
<gene>
    <name evidence="3" type="ORF">DERP_009811</name>
</gene>
<evidence type="ECO:0000256" key="1">
    <source>
        <dbReference type="SAM" id="MobiDB-lite"/>
    </source>
</evidence>
<reference evidence="3 4" key="2">
    <citation type="journal article" date="2022" name="Mol. Biol. Evol.">
        <title>Comparative Genomics Reveals Insights into the Divergent Evolution of Astigmatic Mites and Household Pest Adaptations.</title>
        <authorList>
            <person name="Xiong Q."/>
            <person name="Wan A.T."/>
            <person name="Liu X."/>
            <person name="Fung C.S."/>
            <person name="Xiao X."/>
            <person name="Malainual N."/>
            <person name="Hou J."/>
            <person name="Wang L."/>
            <person name="Wang M."/>
            <person name="Yang K.Y."/>
            <person name="Cui Y."/>
            <person name="Leung E.L."/>
            <person name="Nong W."/>
            <person name="Shin S.K."/>
            <person name="Au S.W."/>
            <person name="Jeong K.Y."/>
            <person name="Chew F.T."/>
            <person name="Hui J.H."/>
            <person name="Leung T.F."/>
            <person name="Tungtrongchitr A."/>
            <person name="Zhong N."/>
            <person name="Liu Z."/>
            <person name="Tsui S.K."/>
        </authorList>
    </citation>
    <scope>NUCLEOTIDE SEQUENCE [LARGE SCALE GENOMIC DNA]</scope>
    <source>
        <strain evidence="3">Derp</strain>
    </source>
</reference>
<proteinExistence type="predicted"/>
<feature type="compositionally biased region" description="Basic and acidic residues" evidence="1">
    <location>
        <begin position="187"/>
        <end position="197"/>
    </location>
</feature>
<accession>A0ABQ8IR88</accession>
<keyword evidence="2" id="KW-0472">Membrane</keyword>
<evidence type="ECO:0000313" key="3">
    <source>
        <dbReference type="EMBL" id="KAH9412829.1"/>
    </source>
</evidence>
<organism evidence="3 4">
    <name type="scientific">Dermatophagoides pteronyssinus</name>
    <name type="common">European house dust mite</name>
    <dbReference type="NCBI Taxonomy" id="6956"/>
    <lineage>
        <taxon>Eukaryota</taxon>
        <taxon>Metazoa</taxon>
        <taxon>Ecdysozoa</taxon>
        <taxon>Arthropoda</taxon>
        <taxon>Chelicerata</taxon>
        <taxon>Arachnida</taxon>
        <taxon>Acari</taxon>
        <taxon>Acariformes</taxon>
        <taxon>Sarcoptiformes</taxon>
        <taxon>Astigmata</taxon>
        <taxon>Psoroptidia</taxon>
        <taxon>Analgoidea</taxon>
        <taxon>Pyroglyphidae</taxon>
        <taxon>Dermatophagoidinae</taxon>
        <taxon>Dermatophagoides</taxon>
    </lineage>
</organism>
<reference evidence="3 4" key="1">
    <citation type="journal article" date="2018" name="J. Allergy Clin. Immunol.">
        <title>High-quality assembly of Dermatophagoides pteronyssinus genome and transcriptome reveals a wide range of novel allergens.</title>
        <authorList>
            <person name="Liu X.Y."/>
            <person name="Yang K.Y."/>
            <person name="Wang M.Q."/>
            <person name="Kwok J.S."/>
            <person name="Zeng X."/>
            <person name="Yang Z."/>
            <person name="Xiao X.J."/>
            <person name="Lau C.P."/>
            <person name="Li Y."/>
            <person name="Huang Z.M."/>
            <person name="Ba J.G."/>
            <person name="Yim A.K."/>
            <person name="Ouyang C.Y."/>
            <person name="Ngai S.M."/>
            <person name="Chan T.F."/>
            <person name="Leung E.L."/>
            <person name="Liu L."/>
            <person name="Liu Z.G."/>
            <person name="Tsui S.K."/>
        </authorList>
    </citation>
    <scope>NUCLEOTIDE SEQUENCE [LARGE SCALE GENOMIC DNA]</scope>
    <source>
        <strain evidence="3">Derp</strain>
    </source>
</reference>
<name>A0ABQ8IR88_DERPT</name>
<dbReference type="Proteomes" id="UP000887458">
    <property type="component" value="Unassembled WGS sequence"/>
</dbReference>
<feature type="transmembrane region" description="Helical" evidence="2">
    <location>
        <begin position="12"/>
        <end position="33"/>
    </location>
</feature>
<feature type="region of interest" description="Disordered" evidence="1">
    <location>
        <begin position="154"/>
        <end position="199"/>
    </location>
</feature>
<keyword evidence="2" id="KW-1133">Transmembrane helix</keyword>
<dbReference type="EMBL" id="NJHN03000128">
    <property type="protein sequence ID" value="KAH9412829.1"/>
    <property type="molecule type" value="Genomic_DNA"/>
</dbReference>
<evidence type="ECO:0000256" key="2">
    <source>
        <dbReference type="SAM" id="Phobius"/>
    </source>
</evidence>
<keyword evidence="4" id="KW-1185">Reference proteome</keyword>